<dbReference type="OrthoDB" id="573491at2"/>
<dbReference type="EMBL" id="JYON01000031">
    <property type="protein sequence ID" value="KJH69926.1"/>
    <property type="molecule type" value="Genomic_DNA"/>
</dbReference>
<protein>
    <recommendedName>
        <fullName evidence="3">Restriction endonuclease subunit S</fullName>
    </recommendedName>
</protein>
<dbReference type="AlphaFoldDB" id="A0A0D8ZRU5"/>
<gene>
    <name evidence="1" type="ORF">UH38_21085</name>
</gene>
<dbReference type="Proteomes" id="UP000032452">
    <property type="component" value="Unassembled WGS sequence"/>
</dbReference>
<comment type="caution">
    <text evidence="1">The sequence shown here is derived from an EMBL/GenBank/DDBJ whole genome shotgun (WGS) entry which is preliminary data.</text>
</comment>
<organism evidence="1 2">
    <name type="scientific">Aliterella atlantica CENA595</name>
    <dbReference type="NCBI Taxonomy" id="1618023"/>
    <lineage>
        <taxon>Bacteria</taxon>
        <taxon>Bacillati</taxon>
        <taxon>Cyanobacteriota</taxon>
        <taxon>Cyanophyceae</taxon>
        <taxon>Chroococcidiopsidales</taxon>
        <taxon>Aliterellaceae</taxon>
        <taxon>Aliterella</taxon>
    </lineage>
</organism>
<evidence type="ECO:0008006" key="3">
    <source>
        <dbReference type="Google" id="ProtNLM"/>
    </source>
</evidence>
<accession>A0A0D8ZRU5</accession>
<evidence type="ECO:0000313" key="1">
    <source>
        <dbReference type="EMBL" id="KJH69926.1"/>
    </source>
</evidence>
<keyword evidence="2" id="KW-1185">Reference proteome</keyword>
<evidence type="ECO:0000313" key="2">
    <source>
        <dbReference type="Proteomes" id="UP000032452"/>
    </source>
</evidence>
<sequence>MTIPPEILSLVEQLNQQLDSIDEQANEGLAIAIQLLERFPNNARLIGLSANLGNILFFVYSFRNRIEGITERISGITASNNAIREAGEELSEIWGRVLECKIIVDRSVVVLKDLQ</sequence>
<reference evidence="1 2" key="1">
    <citation type="submission" date="2015-02" db="EMBL/GenBank/DDBJ databases">
        <title>Draft genome of a novel marine cyanobacterium (Chroococcales) isolated from South Atlantic Ocean.</title>
        <authorList>
            <person name="Rigonato J."/>
            <person name="Alvarenga D.O."/>
            <person name="Branco L.H."/>
            <person name="Varani A.M."/>
            <person name="Brandini F.P."/>
            <person name="Fiore M.F."/>
        </authorList>
    </citation>
    <scope>NUCLEOTIDE SEQUENCE [LARGE SCALE GENOMIC DNA]</scope>
    <source>
        <strain evidence="1 2">CENA595</strain>
    </source>
</reference>
<name>A0A0D8ZRU5_9CYAN</name>
<proteinExistence type="predicted"/>
<dbReference type="RefSeq" id="WP_045056664.1">
    <property type="nucleotide sequence ID" value="NZ_CAWMDP010000028.1"/>
</dbReference>